<evidence type="ECO:0000313" key="3">
    <source>
        <dbReference type="Proteomes" id="UP000585272"/>
    </source>
</evidence>
<keyword evidence="2" id="KW-0131">Cell cycle</keyword>
<reference evidence="2 3" key="1">
    <citation type="submission" date="2020-08" db="EMBL/GenBank/DDBJ databases">
        <title>Genomic Encyclopedia of Archaeal and Bacterial Type Strains, Phase II (KMG-II): from individual species to whole genera.</title>
        <authorList>
            <person name="Goeker M."/>
        </authorList>
    </citation>
    <scope>NUCLEOTIDE SEQUENCE [LARGE SCALE GENOMIC DNA]</scope>
    <source>
        <strain evidence="2 3">DSM 23288</strain>
    </source>
</reference>
<feature type="region of interest" description="Disordered" evidence="1">
    <location>
        <begin position="1"/>
        <end position="21"/>
    </location>
</feature>
<dbReference type="EMBL" id="JACHNU010000001">
    <property type="protein sequence ID" value="MBB4661748.1"/>
    <property type="molecule type" value="Genomic_DNA"/>
</dbReference>
<comment type="caution">
    <text evidence="2">The sequence shown here is derived from an EMBL/GenBank/DDBJ whole genome shotgun (WGS) entry which is preliminary data.</text>
</comment>
<sequence>MPPAVPPRRDRRRAEPRPPAQTAIGAAAMRVRWDRVGRVALLLLLVAVVALYVQPARSYVSTWRDSNAKQAELERLEREHEALVERTRELKDPRTVETEARRLGMVRPGERPYVVSGLPDDE</sequence>
<proteinExistence type="predicted"/>
<gene>
    <name evidence="2" type="ORF">BDZ31_001321</name>
</gene>
<dbReference type="Proteomes" id="UP000585272">
    <property type="component" value="Unassembled WGS sequence"/>
</dbReference>
<keyword evidence="2" id="KW-0132">Cell division</keyword>
<name>A0A840ICG1_9ACTN</name>
<evidence type="ECO:0000256" key="1">
    <source>
        <dbReference type="SAM" id="MobiDB-lite"/>
    </source>
</evidence>
<dbReference type="AlphaFoldDB" id="A0A840ICG1"/>
<dbReference type="GO" id="GO:0051301">
    <property type="term" value="P:cell division"/>
    <property type="evidence" value="ECO:0007669"/>
    <property type="project" value="UniProtKB-KW"/>
</dbReference>
<accession>A0A840ICG1</accession>
<dbReference type="Pfam" id="PF04977">
    <property type="entry name" value="DivIC"/>
    <property type="match status" value="1"/>
</dbReference>
<dbReference type="InterPro" id="IPR007060">
    <property type="entry name" value="FtsL/DivIC"/>
</dbReference>
<keyword evidence="3" id="KW-1185">Reference proteome</keyword>
<evidence type="ECO:0000313" key="2">
    <source>
        <dbReference type="EMBL" id="MBB4661748.1"/>
    </source>
</evidence>
<protein>
    <submittedName>
        <fullName evidence="2">Cell division protein FtsB</fullName>
    </submittedName>
</protein>
<organism evidence="2 3">
    <name type="scientific">Conexibacter arvalis</name>
    <dbReference type="NCBI Taxonomy" id="912552"/>
    <lineage>
        <taxon>Bacteria</taxon>
        <taxon>Bacillati</taxon>
        <taxon>Actinomycetota</taxon>
        <taxon>Thermoleophilia</taxon>
        <taxon>Solirubrobacterales</taxon>
        <taxon>Conexibacteraceae</taxon>
        <taxon>Conexibacter</taxon>
    </lineage>
</organism>